<dbReference type="KEGG" id="ppsc:EHS13_20230"/>
<dbReference type="AlphaFoldDB" id="A0A6B8RMI1"/>
<evidence type="ECO:0008006" key="4">
    <source>
        <dbReference type="Google" id="ProtNLM"/>
    </source>
</evidence>
<evidence type="ECO:0000313" key="2">
    <source>
        <dbReference type="EMBL" id="QGQ97047.1"/>
    </source>
</evidence>
<keyword evidence="3" id="KW-1185">Reference proteome</keyword>
<keyword evidence="1" id="KW-0812">Transmembrane</keyword>
<sequence length="131" mass="15054">MTDEIKALHELITNVRLDLRELNVKMDGIKDLTEKVEKIQIVANKALQSTDSAHKRLDERDTKIESIVRHYEDEIRAVNIRVTAEVKDIKETREDDIKDRKSDRRWLIGTLITVGGLSMTVIGLVMKVFGN</sequence>
<dbReference type="EMBL" id="CP034235">
    <property type="protein sequence ID" value="QGQ97047.1"/>
    <property type="molecule type" value="Genomic_DNA"/>
</dbReference>
<keyword evidence="1" id="KW-1133">Transmembrane helix</keyword>
<dbReference type="OrthoDB" id="2186744at2"/>
<organism evidence="2 3">
    <name type="scientific">Paenibacillus psychroresistens</name>
    <dbReference type="NCBI Taxonomy" id="1778678"/>
    <lineage>
        <taxon>Bacteria</taxon>
        <taxon>Bacillati</taxon>
        <taxon>Bacillota</taxon>
        <taxon>Bacilli</taxon>
        <taxon>Bacillales</taxon>
        <taxon>Paenibacillaceae</taxon>
        <taxon>Paenibacillus</taxon>
    </lineage>
</organism>
<gene>
    <name evidence="2" type="ORF">EHS13_20230</name>
</gene>
<reference evidence="3" key="1">
    <citation type="submission" date="2018-11" db="EMBL/GenBank/DDBJ databases">
        <title>Complete genome sequence of Paenibacillus sp. ML311-T8.</title>
        <authorList>
            <person name="Nam Y.-D."/>
            <person name="Kang J."/>
            <person name="Chung W.-H."/>
            <person name="Park Y.S."/>
        </authorList>
    </citation>
    <scope>NUCLEOTIDE SEQUENCE [LARGE SCALE GENOMIC DNA]</scope>
    <source>
        <strain evidence="3">ML311-T8</strain>
    </source>
</reference>
<keyword evidence="1" id="KW-0472">Membrane</keyword>
<evidence type="ECO:0000313" key="3">
    <source>
        <dbReference type="Proteomes" id="UP000426246"/>
    </source>
</evidence>
<dbReference type="Proteomes" id="UP000426246">
    <property type="component" value="Chromosome"/>
</dbReference>
<accession>A0A6B8RMI1</accession>
<feature type="transmembrane region" description="Helical" evidence="1">
    <location>
        <begin position="106"/>
        <end position="129"/>
    </location>
</feature>
<proteinExistence type="predicted"/>
<protein>
    <recommendedName>
        <fullName evidence="4">DUF1515 domain-containing protein</fullName>
    </recommendedName>
</protein>
<evidence type="ECO:0000256" key="1">
    <source>
        <dbReference type="SAM" id="Phobius"/>
    </source>
</evidence>
<dbReference type="RefSeq" id="WP_155702147.1">
    <property type="nucleotide sequence ID" value="NZ_CP034235.1"/>
</dbReference>
<name>A0A6B8RMI1_9BACL</name>